<name>A0A917NAS9_9GAMM</name>
<dbReference type="Pfam" id="PF07813">
    <property type="entry name" value="LTXXQ"/>
    <property type="match status" value="1"/>
</dbReference>
<evidence type="ECO:0000256" key="2">
    <source>
        <dbReference type="ARBA" id="ARBA00008441"/>
    </source>
</evidence>
<feature type="chain" id="PRO_5037295070" description="Periplasmic heavy metal sensor" evidence="7">
    <location>
        <begin position="26"/>
        <end position="159"/>
    </location>
</feature>
<keyword evidence="3 7" id="KW-0732">Signal</keyword>
<accession>A0A917NAS9</accession>
<feature type="signal peptide" evidence="7">
    <location>
        <begin position="1"/>
        <end position="25"/>
    </location>
</feature>
<dbReference type="PANTHER" id="PTHR38102">
    <property type="entry name" value="PERIPLASMIC CHAPERONE SPY"/>
    <property type="match status" value="1"/>
</dbReference>
<feature type="compositionally biased region" description="Basic and acidic residues" evidence="6">
    <location>
        <begin position="67"/>
        <end position="82"/>
    </location>
</feature>
<dbReference type="GO" id="GO:0051082">
    <property type="term" value="F:unfolded protein binding"/>
    <property type="evidence" value="ECO:0007669"/>
    <property type="project" value="TreeGrafter"/>
</dbReference>
<evidence type="ECO:0000256" key="5">
    <source>
        <dbReference type="SAM" id="Coils"/>
    </source>
</evidence>
<dbReference type="RefSeq" id="WP_188920356.1">
    <property type="nucleotide sequence ID" value="NZ_BMPZ01000004.1"/>
</dbReference>
<protein>
    <recommendedName>
        <fullName evidence="10">Periplasmic heavy metal sensor</fullName>
    </recommendedName>
</protein>
<dbReference type="Gene3D" id="1.20.120.1490">
    <property type="match status" value="1"/>
</dbReference>
<dbReference type="InterPro" id="IPR012899">
    <property type="entry name" value="LTXXQ"/>
</dbReference>
<proteinExistence type="inferred from homology"/>
<gene>
    <name evidence="8" type="primary">cpxP</name>
    <name evidence="8" type="ORF">GCM10009332_19630</name>
</gene>
<evidence type="ECO:0000313" key="8">
    <source>
        <dbReference type="EMBL" id="GGI82502.1"/>
    </source>
</evidence>
<keyword evidence="9" id="KW-1185">Reference proteome</keyword>
<evidence type="ECO:0000313" key="9">
    <source>
        <dbReference type="Proteomes" id="UP000613743"/>
    </source>
</evidence>
<dbReference type="InterPro" id="IPR052211">
    <property type="entry name" value="Cpx_auxiliary_protein"/>
</dbReference>
<keyword evidence="4" id="KW-0574">Periplasm</keyword>
<dbReference type="CDD" id="cd09916">
    <property type="entry name" value="CpxP_like"/>
    <property type="match status" value="1"/>
</dbReference>
<comment type="similarity">
    <text evidence="2">Belongs to the CpxP/Spy family.</text>
</comment>
<sequence length="159" mass="18083">MKTNNTLKLGALALALLSISAVTVAGGRGDCHHGKQMDRRGKAPMMKMLSRLDLSEAQRTEIKGLVKSHHEQMKQSRPDEATRTAQRSAMLEAITAETFNEQQVQQLLDSKQQQRQQMKLEKLKLQNAVYKVLTPEQQQEFKEKFMTQKAGKRGHGRFH</sequence>
<evidence type="ECO:0000256" key="6">
    <source>
        <dbReference type="SAM" id="MobiDB-lite"/>
    </source>
</evidence>
<evidence type="ECO:0000256" key="1">
    <source>
        <dbReference type="ARBA" id="ARBA00004418"/>
    </source>
</evidence>
<comment type="caution">
    <text evidence="8">The sequence shown here is derived from an EMBL/GenBank/DDBJ whole genome shotgun (WGS) entry which is preliminary data.</text>
</comment>
<dbReference type="AlphaFoldDB" id="A0A917NAS9"/>
<evidence type="ECO:0008006" key="10">
    <source>
        <dbReference type="Google" id="ProtNLM"/>
    </source>
</evidence>
<dbReference type="GO" id="GO:0030288">
    <property type="term" value="C:outer membrane-bounded periplasmic space"/>
    <property type="evidence" value="ECO:0007669"/>
    <property type="project" value="TreeGrafter"/>
</dbReference>
<evidence type="ECO:0000256" key="4">
    <source>
        <dbReference type="ARBA" id="ARBA00022764"/>
    </source>
</evidence>
<keyword evidence="5" id="KW-0175">Coiled coil</keyword>
<reference evidence="8" key="2">
    <citation type="submission" date="2020-09" db="EMBL/GenBank/DDBJ databases">
        <authorList>
            <person name="Sun Q."/>
            <person name="Ohkuma M."/>
        </authorList>
    </citation>
    <scope>NUCLEOTIDE SEQUENCE</scope>
    <source>
        <strain evidence="8">JCM 30804</strain>
    </source>
</reference>
<dbReference type="Proteomes" id="UP000613743">
    <property type="component" value="Unassembled WGS sequence"/>
</dbReference>
<dbReference type="PANTHER" id="PTHR38102:SF1">
    <property type="entry name" value="PERIPLASMIC CHAPERONE SPY"/>
    <property type="match status" value="1"/>
</dbReference>
<evidence type="ECO:0000256" key="3">
    <source>
        <dbReference type="ARBA" id="ARBA00022729"/>
    </source>
</evidence>
<feature type="region of interest" description="Disordered" evidence="6">
    <location>
        <begin position="67"/>
        <end position="86"/>
    </location>
</feature>
<feature type="coiled-coil region" evidence="5">
    <location>
        <begin position="101"/>
        <end position="128"/>
    </location>
</feature>
<organism evidence="8 9">
    <name type="scientific">Shewanella gelidii</name>
    <dbReference type="NCBI Taxonomy" id="1642821"/>
    <lineage>
        <taxon>Bacteria</taxon>
        <taxon>Pseudomonadati</taxon>
        <taxon>Pseudomonadota</taxon>
        <taxon>Gammaproteobacteria</taxon>
        <taxon>Alteromonadales</taxon>
        <taxon>Shewanellaceae</taxon>
        <taxon>Shewanella</taxon>
    </lineage>
</organism>
<comment type="subcellular location">
    <subcellularLocation>
        <location evidence="1">Periplasm</location>
    </subcellularLocation>
</comment>
<dbReference type="EMBL" id="BMPZ01000004">
    <property type="protein sequence ID" value="GGI82502.1"/>
    <property type="molecule type" value="Genomic_DNA"/>
</dbReference>
<evidence type="ECO:0000256" key="7">
    <source>
        <dbReference type="SAM" id="SignalP"/>
    </source>
</evidence>
<reference evidence="8" key="1">
    <citation type="journal article" date="2014" name="Int. J. Syst. Evol. Microbiol.">
        <title>Complete genome sequence of Corynebacterium casei LMG S-19264T (=DSM 44701T), isolated from a smear-ripened cheese.</title>
        <authorList>
            <consortium name="US DOE Joint Genome Institute (JGI-PGF)"/>
            <person name="Walter F."/>
            <person name="Albersmeier A."/>
            <person name="Kalinowski J."/>
            <person name="Ruckert C."/>
        </authorList>
    </citation>
    <scope>NUCLEOTIDE SEQUENCE</scope>
    <source>
        <strain evidence="8">JCM 30804</strain>
    </source>
</reference>
<dbReference type="PIRSF" id="PIRSF034445">
    <property type="entry name" value="CpxP_Spy"/>
    <property type="match status" value="1"/>
</dbReference>